<reference evidence="5 6" key="1">
    <citation type="submission" date="2018-11" db="EMBL/GenBank/DDBJ databases">
        <title>Genome assembly of Steccherinum ochraceum LE-BIN_3174, the white-rot fungus of the Steccherinaceae family (The Residual Polyporoid clade, Polyporales, Basidiomycota).</title>
        <authorList>
            <person name="Fedorova T.V."/>
            <person name="Glazunova O.A."/>
            <person name="Landesman E.O."/>
            <person name="Moiseenko K.V."/>
            <person name="Psurtseva N.V."/>
            <person name="Savinova O.S."/>
            <person name="Shakhova N.V."/>
            <person name="Tyazhelova T.V."/>
            <person name="Vasina D.V."/>
        </authorList>
    </citation>
    <scope>NUCLEOTIDE SEQUENCE [LARGE SCALE GENOMIC DNA]</scope>
    <source>
        <strain evidence="5 6">LE-BIN_3174</strain>
    </source>
</reference>
<dbReference type="PANTHER" id="PTHR33365:SF11">
    <property type="entry name" value="TAT PATHWAY SIGNAL SEQUENCE"/>
    <property type="match status" value="1"/>
</dbReference>
<dbReference type="GO" id="GO:0043386">
    <property type="term" value="P:mycotoxin biosynthetic process"/>
    <property type="evidence" value="ECO:0007669"/>
    <property type="project" value="InterPro"/>
</dbReference>
<feature type="transmembrane region" description="Helical" evidence="4">
    <location>
        <begin position="12"/>
        <end position="29"/>
    </location>
</feature>
<dbReference type="PANTHER" id="PTHR33365">
    <property type="entry name" value="YALI0B05434P"/>
    <property type="match status" value="1"/>
</dbReference>
<comment type="similarity">
    <text evidence="3">Belongs to the ustYa family.</text>
</comment>
<dbReference type="EMBL" id="RWJN01000138">
    <property type="protein sequence ID" value="TCD66343.1"/>
    <property type="molecule type" value="Genomic_DNA"/>
</dbReference>
<evidence type="ECO:0000256" key="2">
    <source>
        <dbReference type="ARBA" id="ARBA00023002"/>
    </source>
</evidence>
<evidence type="ECO:0000313" key="5">
    <source>
        <dbReference type="EMBL" id="TCD66343.1"/>
    </source>
</evidence>
<name>A0A4R0RHS0_9APHY</name>
<keyword evidence="2" id="KW-0560">Oxidoreductase</keyword>
<evidence type="ECO:0008006" key="7">
    <source>
        <dbReference type="Google" id="ProtNLM"/>
    </source>
</evidence>
<dbReference type="AlphaFoldDB" id="A0A4R0RHS0"/>
<evidence type="ECO:0000256" key="3">
    <source>
        <dbReference type="ARBA" id="ARBA00035112"/>
    </source>
</evidence>
<keyword evidence="6" id="KW-1185">Reference proteome</keyword>
<proteinExistence type="inferred from homology"/>
<dbReference type="Pfam" id="PF11807">
    <property type="entry name" value="UstYa"/>
    <property type="match status" value="1"/>
</dbReference>
<keyword evidence="4" id="KW-1133">Transmembrane helix</keyword>
<protein>
    <recommendedName>
        <fullName evidence="7">Oxidase ustYa</fullName>
    </recommendedName>
</protein>
<dbReference type="STRING" id="92696.A0A4R0RHS0"/>
<organism evidence="5 6">
    <name type="scientific">Steccherinum ochraceum</name>
    <dbReference type="NCBI Taxonomy" id="92696"/>
    <lineage>
        <taxon>Eukaryota</taxon>
        <taxon>Fungi</taxon>
        <taxon>Dikarya</taxon>
        <taxon>Basidiomycota</taxon>
        <taxon>Agaricomycotina</taxon>
        <taxon>Agaricomycetes</taxon>
        <taxon>Polyporales</taxon>
        <taxon>Steccherinaceae</taxon>
        <taxon>Steccherinum</taxon>
    </lineage>
</organism>
<evidence type="ECO:0000256" key="1">
    <source>
        <dbReference type="ARBA" id="ARBA00004685"/>
    </source>
</evidence>
<dbReference type="InterPro" id="IPR021765">
    <property type="entry name" value="UstYa-like"/>
</dbReference>
<dbReference type="Proteomes" id="UP000292702">
    <property type="component" value="Unassembled WGS sequence"/>
</dbReference>
<comment type="pathway">
    <text evidence="1">Mycotoxin biosynthesis.</text>
</comment>
<keyword evidence="4" id="KW-0472">Membrane</keyword>
<evidence type="ECO:0000256" key="4">
    <source>
        <dbReference type="SAM" id="Phobius"/>
    </source>
</evidence>
<evidence type="ECO:0000313" key="6">
    <source>
        <dbReference type="Proteomes" id="UP000292702"/>
    </source>
</evidence>
<keyword evidence="4" id="KW-0812">Transmembrane</keyword>
<gene>
    <name evidence="5" type="ORF">EIP91_001447</name>
</gene>
<comment type="caution">
    <text evidence="5">The sequence shown here is derived from an EMBL/GenBank/DDBJ whole genome shotgun (WGS) entry which is preliminary data.</text>
</comment>
<dbReference type="OrthoDB" id="3687641at2759"/>
<accession>A0A4R0RHS0</accession>
<sequence length="190" mass="21423">MTQSASFRSHLPAFFFLTALICVALVLISRNDAMTVFIRTASNPDLPLHAPVSLKDRLHKMNGDPRFSLHSDDEWAALIPQPDKGFVSLGPDNQPYVVALYHQLHCLDSFRRALLLNDTEHAGHFEHCLKYLRQTLICHADVTLEAAHWVVDDDGINVAVTTGIGVTHACKDWDQLFTWVLDRPLLFPEL</sequence>
<dbReference type="GO" id="GO:0016491">
    <property type="term" value="F:oxidoreductase activity"/>
    <property type="evidence" value="ECO:0007669"/>
    <property type="project" value="UniProtKB-KW"/>
</dbReference>